<dbReference type="Proteomes" id="UP001203297">
    <property type="component" value="Unassembled WGS sequence"/>
</dbReference>
<evidence type="ECO:0000313" key="3">
    <source>
        <dbReference type="Proteomes" id="UP001203297"/>
    </source>
</evidence>
<protein>
    <submittedName>
        <fullName evidence="2">Uncharacterized protein</fullName>
    </submittedName>
</protein>
<keyword evidence="1" id="KW-0175">Coiled coil</keyword>
<gene>
    <name evidence="2" type="ORF">B0F90DRAFT_1058118</name>
</gene>
<evidence type="ECO:0000256" key="1">
    <source>
        <dbReference type="SAM" id="Coils"/>
    </source>
</evidence>
<dbReference type="AlphaFoldDB" id="A0AAD4M8V1"/>
<keyword evidence="3" id="KW-1185">Reference proteome</keyword>
<name>A0AAD4M8V1_9AGAM</name>
<proteinExistence type="predicted"/>
<feature type="coiled-coil region" evidence="1">
    <location>
        <begin position="183"/>
        <end position="210"/>
    </location>
</feature>
<comment type="caution">
    <text evidence="2">The sequence shown here is derived from an EMBL/GenBank/DDBJ whole genome shotgun (WGS) entry which is preliminary data.</text>
</comment>
<dbReference type="EMBL" id="WTXG01000005">
    <property type="protein sequence ID" value="KAI0305424.1"/>
    <property type="molecule type" value="Genomic_DNA"/>
</dbReference>
<evidence type="ECO:0000313" key="2">
    <source>
        <dbReference type="EMBL" id="KAI0305424.1"/>
    </source>
</evidence>
<sequence>MTLPSLTDNIGRLTITMKNVKETASVINRSSSYNHSGLFSRSVLATPLGDLIRDIDPSELGLFTLVPQTQLAPPRDITHAGPPPEIARIEVVSATPLRKHSAQRKDAPIHFKDPEPEVFAEAALKYIDRYAHIRPMPRVRSQVTEMLEYLHQLREGIHSLSDSLKNMETSPSTSDSLSPKSLIAREEMRLHDLQARISHLKKRKEALQNNRVVAFAPMETKPSGSPEFLNSAAPDPQEDSFWTTPGARRTLQFKNELLSTRCRPCQCDLVIFESSCIFQTFSASCPTHGFDLP</sequence>
<organism evidence="2 3">
    <name type="scientific">Multifurca ochricompacta</name>
    <dbReference type="NCBI Taxonomy" id="376703"/>
    <lineage>
        <taxon>Eukaryota</taxon>
        <taxon>Fungi</taxon>
        <taxon>Dikarya</taxon>
        <taxon>Basidiomycota</taxon>
        <taxon>Agaricomycotina</taxon>
        <taxon>Agaricomycetes</taxon>
        <taxon>Russulales</taxon>
        <taxon>Russulaceae</taxon>
        <taxon>Multifurca</taxon>
    </lineage>
</organism>
<reference evidence="2" key="1">
    <citation type="journal article" date="2022" name="New Phytol.">
        <title>Evolutionary transition to the ectomycorrhizal habit in the genomes of a hyperdiverse lineage of mushroom-forming fungi.</title>
        <authorList>
            <person name="Looney B."/>
            <person name="Miyauchi S."/>
            <person name="Morin E."/>
            <person name="Drula E."/>
            <person name="Courty P.E."/>
            <person name="Kohler A."/>
            <person name="Kuo A."/>
            <person name="LaButti K."/>
            <person name="Pangilinan J."/>
            <person name="Lipzen A."/>
            <person name="Riley R."/>
            <person name="Andreopoulos W."/>
            <person name="He G."/>
            <person name="Johnson J."/>
            <person name="Nolan M."/>
            <person name="Tritt A."/>
            <person name="Barry K.W."/>
            <person name="Grigoriev I.V."/>
            <person name="Nagy L.G."/>
            <person name="Hibbett D."/>
            <person name="Henrissat B."/>
            <person name="Matheny P.B."/>
            <person name="Labbe J."/>
            <person name="Martin F.M."/>
        </authorList>
    </citation>
    <scope>NUCLEOTIDE SEQUENCE</scope>
    <source>
        <strain evidence="2">BPL690</strain>
    </source>
</reference>
<accession>A0AAD4M8V1</accession>